<feature type="region of interest" description="Disordered" evidence="1">
    <location>
        <begin position="1"/>
        <end position="41"/>
    </location>
</feature>
<dbReference type="Proteomes" id="UP001565927">
    <property type="component" value="Unassembled WGS sequence"/>
</dbReference>
<dbReference type="EMBL" id="JBGFTU010000005">
    <property type="protein sequence ID" value="MEZ0164290.1"/>
    <property type="molecule type" value="Genomic_DNA"/>
</dbReference>
<keyword evidence="3" id="KW-1185">Reference proteome</keyword>
<evidence type="ECO:0000313" key="3">
    <source>
        <dbReference type="Proteomes" id="UP001565927"/>
    </source>
</evidence>
<feature type="compositionally biased region" description="Polar residues" evidence="1">
    <location>
        <begin position="1"/>
        <end position="10"/>
    </location>
</feature>
<evidence type="ECO:0000256" key="1">
    <source>
        <dbReference type="SAM" id="MobiDB-lite"/>
    </source>
</evidence>
<dbReference type="RefSeq" id="WP_370440535.1">
    <property type="nucleotide sequence ID" value="NZ_JBGFTU010000005.1"/>
</dbReference>
<proteinExistence type="predicted"/>
<reference evidence="2 3" key="1">
    <citation type="submission" date="2024-07" db="EMBL/GenBank/DDBJ databases">
        <authorList>
            <person name="Thanompreechachai J."/>
            <person name="Duangmal K."/>
        </authorList>
    </citation>
    <scope>NUCLEOTIDE SEQUENCE [LARGE SCALE GENOMIC DNA]</scope>
    <source>
        <strain evidence="2 3">LSe6-4</strain>
    </source>
</reference>
<comment type="caution">
    <text evidence="2">The sequence shown here is derived from an EMBL/GenBank/DDBJ whole genome shotgun (WGS) entry which is preliminary data.</text>
</comment>
<protein>
    <submittedName>
        <fullName evidence="2">DUF6807 family protein</fullName>
    </submittedName>
</protein>
<organism evidence="2 3">
    <name type="scientific">Kineococcus halophytocola</name>
    <dbReference type="NCBI Taxonomy" id="3234027"/>
    <lineage>
        <taxon>Bacteria</taxon>
        <taxon>Bacillati</taxon>
        <taxon>Actinomycetota</taxon>
        <taxon>Actinomycetes</taxon>
        <taxon>Kineosporiales</taxon>
        <taxon>Kineosporiaceae</taxon>
        <taxon>Kineococcus</taxon>
    </lineage>
</organism>
<dbReference type="InterPro" id="IPR029475">
    <property type="entry name" value="DUF6807"/>
</dbReference>
<accession>A0ABV4GYA9</accession>
<sequence length="298" mass="31189">MRPTVLQETTPGPDAPAPGDVVGFRSGDDLPPAQSPRPHLHPVRSLAGTVLTDSAPADHPHHHGVGMAVADLGGTNHWGGRTFVPGRGSTLLDDHGRQRIGSRRDLPDGADLRIEWLDARGQRQGVEERRVRVRPHPRGWVLSWSSTLVPGSPVSVGSPATNGRPGAFYGGWFWRTPFPGADVATAAGPGVENAHGARSPWLLVTAAPGPQQPAVSLLAVQRRRPRPWFVRTRGYVGFGPALAVSDRLPLSSGAPLVEEVDVLVLDSRPTAAQAADLAADLLAPPGPGGRPGTAGGPA</sequence>
<dbReference type="Pfam" id="PF14100">
    <property type="entry name" value="DUF6807"/>
    <property type="match status" value="1"/>
</dbReference>
<gene>
    <name evidence="2" type="ORF">AB2L27_05850</name>
</gene>
<name>A0ABV4GYA9_9ACTN</name>
<evidence type="ECO:0000313" key="2">
    <source>
        <dbReference type="EMBL" id="MEZ0164290.1"/>
    </source>
</evidence>